<organism evidence="9 10">
    <name type="scientific">Bradyrhizobium manausense</name>
    <dbReference type="NCBI Taxonomy" id="989370"/>
    <lineage>
        <taxon>Bacteria</taxon>
        <taxon>Pseudomonadati</taxon>
        <taxon>Pseudomonadota</taxon>
        <taxon>Alphaproteobacteria</taxon>
        <taxon>Hyphomicrobiales</taxon>
        <taxon>Nitrobacteraceae</taxon>
        <taxon>Bradyrhizobium</taxon>
    </lineage>
</organism>
<keyword evidence="5 7" id="KW-1133">Transmembrane helix</keyword>
<dbReference type="PANTHER" id="PTHR43376:SF1">
    <property type="entry name" value="OLIGOPEPTIDE TRANSPORT SYSTEM PERMEASE PROTEIN"/>
    <property type="match status" value="1"/>
</dbReference>
<keyword evidence="3" id="KW-1003">Cell membrane</keyword>
<protein>
    <submittedName>
        <fullName evidence="9">ABC transporter permease</fullName>
    </submittedName>
</protein>
<name>A0A0R3D150_9BRAD</name>
<dbReference type="GO" id="GO:0005886">
    <property type="term" value="C:plasma membrane"/>
    <property type="evidence" value="ECO:0007669"/>
    <property type="project" value="UniProtKB-SubCell"/>
</dbReference>
<proteinExistence type="inferred from homology"/>
<evidence type="ECO:0000256" key="3">
    <source>
        <dbReference type="ARBA" id="ARBA00022475"/>
    </source>
</evidence>
<evidence type="ECO:0000256" key="5">
    <source>
        <dbReference type="ARBA" id="ARBA00022989"/>
    </source>
</evidence>
<gene>
    <name evidence="9" type="ORF">AOQ71_36440</name>
</gene>
<keyword evidence="6 7" id="KW-0472">Membrane</keyword>
<dbReference type="Proteomes" id="UP000051936">
    <property type="component" value="Unassembled WGS sequence"/>
</dbReference>
<feature type="transmembrane region" description="Helical" evidence="7">
    <location>
        <begin position="7"/>
        <end position="25"/>
    </location>
</feature>
<evidence type="ECO:0000313" key="9">
    <source>
        <dbReference type="EMBL" id="KRQ02078.1"/>
    </source>
</evidence>
<keyword evidence="2 7" id="KW-0813">Transport</keyword>
<dbReference type="STRING" id="989370.AOQ71_36440"/>
<dbReference type="AlphaFoldDB" id="A0A0R3D150"/>
<evidence type="ECO:0000256" key="1">
    <source>
        <dbReference type="ARBA" id="ARBA00004651"/>
    </source>
</evidence>
<evidence type="ECO:0000256" key="6">
    <source>
        <dbReference type="ARBA" id="ARBA00023136"/>
    </source>
</evidence>
<dbReference type="CDD" id="cd06261">
    <property type="entry name" value="TM_PBP2"/>
    <property type="match status" value="1"/>
</dbReference>
<evidence type="ECO:0000313" key="10">
    <source>
        <dbReference type="Proteomes" id="UP000051936"/>
    </source>
</evidence>
<evidence type="ECO:0000259" key="8">
    <source>
        <dbReference type="PROSITE" id="PS50928"/>
    </source>
</evidence>
<feature type="transmembrane region" description="Helical" evidence="7">
    <location>
        <begin position="244"/>
        <end position="268"/>
    </location>
</feature>
<comment type="subcellular location">
    <subcellularLocation>
        <location evidence="1 7">Cell membrane</location>
        <topology evidence="1 7">Multi-pass membrane protein</topology>
    </subcellularLocation>
</comment>
<evidence type="ECO:0000256" key="7">
    <source>
        <dbReference type="RuleBase" id="RU363032"/>
    </source>
</evidence>
<feature type="transmembrane region" description="Helical" evidence="7">
    <location>
        <begin position="97"/>
        <end position="118"/>
    </location>
</feature>
<dbReference type="InterPro" id="IPR000515">
    <property type="entry name" value="MetI-like"/>
</dbReference>
<comment type="similarity">
    <text evidence="7">Belongs to the binding-protein-dependent transport system permease family.</text>
</comment>
<feature type="transmembrane region" description="Helical" evidence="7">
    <location>
        <begin position="184"/>
        <end position="206"/>
    </location>
</feature>
<reference evidence="9 10" key="1">
    <citation type="submission" date="2015-09" db="EMBL/GenBank/DDBJ databases">
        <title>Draft Genome Sequence of Bradyrhizobium manausense Strain BR 3351T, a Novel Symbiotic Nitrogen-Fixing Alphaproteobacterium Isolated from Brazilian Amazon Rain Forest.</title>
        <authorList>
            <person name="De Araujo J.L."/>
            <person name="Zilli J.E."/>
        </authorList>
    </citation>
    <scope>NUCLEOTIDE SEQUENCE [LARGE SCALE GENOMIC DNA]</scope>
    <source>
        <strain evidence="9 10">BR3351</strain>
    </source>
</reference>
<dbReference type="InterPro" id="IPR045621">
    <property type="entry name" value="BPD_transp_1_N"/>
</dbReference>
<dbReference type="PANTHER" id="PTHR43376">
    <property type="entry name" value="OLIGOPEPTIDE TRANSPORT SYSTEM PERMEASE PROTEIN"/>
    <property type="match status" value="1"/>
</dbReference>
<comment type="caution">
    <text evidence="9">The sequence shown here is derived from an EMBL/GenBank/DDBJ whole genome shotgun (WGS) entry which is preliminary data.</text>
</comment>
<feature type="transmembrane region" description="Helical" evidence="7">
    <location>
        <begin position="139"/>
        <end position="164"/>
    </location>
</feature>
<dbReference type="SUPFAM" id="SSF161098">
    <property type="entry name" value="MetI-like"/>
    <property type="match status" value="1"/>
</dbReference>
<evidence type="ECO:0000256" key="2">
    <source>
        <dbReference type="ARBA" id="ARBA00022448"/>
    </source>
</evidence>
<dbReference type="InterPro" id="IPR035906">
    <property type="entry name" value="MetI-like_sf"/>
</dbReference>
<sequence length="320" mass="35065">MFLLRKLASAILTIFVISALGFFIFRAMPGDPERMLIGAAQGITPELLAQIRARWGLDAPLFPDQFLSYILSLARGDFGYSFKFRGETVLGVIGPRMMPTLLFVGTAQVIAMVVGLWIGSRAGWRQGSILDRFGSSLALAAYGMPTFWLGMLLLIVFAAWLSWFPVTGLANIEQTNNFQQWLGIAWRSVLPIATLAIAQTGQYVLLMRAAVVEVSKEDFVTTARAKGIGSNAVLRRHVTPNARLPIVTLISLNVGFILAGAITVETVFSWPGLGLLTVEAMRARDYPVMQALFLIFAVSIVLANLVADLLYARLDPRVSR</sequence>
<dbReference type="Pfam" id="PF00528">
    <property type="entry name" value="BPD_transp_1"/>
    <property type="match status" value="1"/>
</dbReference>
<dbReference type="GO" id="GO:0055085">
    <property type="term" value="P:transmembrane transport"/>
    <property type="evidence" value="ECO:0007669"/>
    <property type="project" value="InterPro"/>
</dbReference>
<dbReference type="Gene3D" id="1.10.3720.10">
    <property type="entry name" value="MetI-like"/>
    <property type="match status" value="1"/>
</dbReference>
<dbReference type="EMBL" id="LJYG01000111">
    <property type="protein sequence ID" value="KRQ02078.1"/>
    <property type="molecule type" value="Genomic_DNA"/>
</dbReference>
<accession>A0A0R3D150</accession>
<dbReference type="Pfam" id="PF19300">
    <property type="entry name" value="BPD_transp_1_N"/>
    <property type="match status" value="1"/>
</dbReference>
<dbReference type="OrthoDB" id="9805855at2"/>
<dbReference type="PROSITE" id="PS50928">
    <property type="entry name" value="ABC_TM1"/>
    <property type="match status" value="1"/>
</dbReference>
<keyword evidence="10" id="KW-1185">Reference proteome</keyword>
<evidence type="ECO:0000256" key="4">
    <source>
        <dbReference type="ARBA" id="ARBA00022692"/>
    </source>
</evidence>
<feature type="transmembrane region" description="Helical" evidence="7">
    <location>
        <begin position="288"/>
        <end position="311"/>
    </location>
</feature>
<keyword evidence="4 7" id="KW-0812">Transmembrane</keyword>
<dbReference type="RefSeq" id="WP_057757542.1">
    <property type="nucleotide sequence ID" value="NZ_LJYG01000111.1"/>
</dbReference>
<feature type="domain" description="ABC transmembrane type-1" evidence="8">
    <location>
        <begin position="97"/>
        <end position="307"/>
    </location>
</feature>